<reference evidence="1" key="1">
    <citation type="journal article" date="2016" name="Sci. Rep.">
        <title>Molecular characterization of firefly nuptial gifts: a multi-omics approach sheds light on postcopulatory sexual selection.</title>
        <authorList>
            <person name="Al-Wathiqui N."/>
            <person name="Fallon T.R."/>
            <person name="South A."/>
            <person name="Weng J.K."/>
            <person name="Lewis S.M."/>
        </authorList>
    </citation>
    <scope>NUCLEOTIDE SEQUENCE</scope>
</reference>
<protein>
    <submittedName>
        <fullName evidence="1">Uncharacterized protein</fullName>
    </submittedName>
</protein>
<sequence length="113" mass="12351">MLGSLILPLLAVADPFADNQEQLDCKIRKVCSRDIWFKTRGQQYGVGRDTREGEEQDALYEGDKGDIKNEKDKGRDFGLDDFPSVVFGSNIISASPPVVVGQSNAPECAKCGN</sequence>
<accession>A0A1Y1N1X5</accession>
<name>A0A1Y1N1X5_PHOPY</name>
<evidence type="ECO:0000313" key="1">
    <source>
        <dbReference type="EMBL" id="JAV91894.1"/>
    </source>
</evidence>
<dbReference type="EMBL" id="GEZM01015105">
    <property type="protein sequence ID" value="JAV91894.1"/>
    <property type="molecule type" value="Transcribed_RNA"/>
</dbReference>
<organism evidence="1">
    <name type="scientific">Photinus pyralis</name>
    <name type="common">Common eastern firefly</name>
    <name type="synonym">Lampyris pyralis</name>
    <dbReference type="NCBI Taxonomy" id="7054"/>
    <lineage>
        <taxon>Eukaryota</taxon>
        <taxon>Metazoa</taxon>
        <taxon>Ecdysozoa</taxon>
        <taxon>Arthropoda</taxon>
        <taxon>Hexapoda</taxon>
        <taxon>Insecta</taxon>
        <taxon>Pterygota</taxon>
        <taxon>Neoptera</taxon>
        <taxon>Endopterygota</taxon>
        <taxon>Coleoptera</taxon>
        <taxon>Polyphaga</taxon>
        <taxon>Elateriformia</taxon>
        <taxon>Elateroidea</taxon>
        <taxon>Lampyridae</taxon>
        <taxon>Lampyrinae</taxon>
        <taxon>Photinus</taxon>
    </lineage>
</organism>
<proteinExistence type="predicted"/>
<dbReference type="AlphaFoldDB" id="A0A1Y1N1X5"/>